<dbReference type="Gene3D" id="3.40.50.261">
    <property type="entry name" value="Succinyl-CoA synthetase domains"/>
    <property type="match status" value="2"/>
</dbReference>
<accession>A0A7D5Q9Q4</accession>
<dbReference type="InterPro" id="IPR051538">
    <property type="entry name" value="Acyl-CoA_Synth/Transferase"/>
</dbReference>
<feature type="domain" description="ATP-grasp" evidence="7">
    <location>
        <begin position="489"/>
        <end position="525"/>
    </location>
</feature>
<gene>
    <name evidence="8" type="ORF">HUG12_09000</name>
</gene>
<dbReference type="Gene3D" id="3.30.1490.20">
    <property type="entry name" value="ATP-grasp fold, A domain"/>
    <property type="match status" value="1"/>
</dbReference>
<protein>
    <recommendedName>
        <fullName evidence="2">acetate--CoA ligase (ADP-forming)</fullName>
        <ecNumber evidence="2">6.2.1.13</ecNumber>
    </recommendedName>
</protein>
<sequence length="704" mass="74333">MTDLSGLFDPDRVAVIGATDREGSVGRALLENLSAFDGELVPVNPNRETVLGRDCYPSIGDAPEASSIDLAVVAVPARFAVDVVRQAGEAGVRNVVVVTAGFSESGDRGERRERELVAVAEEYDLALVGPNCVGVIGTQSGLNATFVRGMPLEGSISLMSQSGALIAAVLGWAAQHGIGFRHVVSLGNEAVLDEVDLVEEWGQDPDVDVVLAYLEDVDDGRRFVDAVREVTAETPVVALKSGRTEAGAEAAASHTGSIAGSDRAYEAAFNQAGILRAGTIQEVFDFGRVLSGQSPLERDGVAVVTNGGGPGVLATDAIGESRLTPAEFGDDLHAHLADVLPRGTDATNPLDVRGDATIDRFRRSLDAVLGADEVAGAVVLSVPTALFEFEELAEVIGRQQRDHGKPVVACLMGGEEADRAAEELEAYGVPNYFDPARAVAGLEALAVYGDVTRREYERPTTFDVERDRARQILAGTGERGVDHVSVEAMELLDAYGVPTPAGDLAESPSDAEAIAADLGDPVVMKLASPDILHKSDVGGVEVGVPLDSVGDTYRAILERARRHDPDATVLGVRVEELVDIEDSTETIVGANRDPQFGHLLLFGLGGIFVQFFEDTSFRVAPVSEREAREMTAEIRAAPMLRGARGRAPADLDAVVETIQRVSQLVTDFPAIRELDINPLVVGPDGVRAVDLRLTVSGDVSSSAE</sequence>
<evidence type="ECO:0000256" key="3">
    <source>
        <dbReference type="ARBA" id="ARBA00022598"/>
    </source>
</evidence>
<dbReference type="EMBL" id="CP058579">
    <property type="protein sequence ID" value="QLG61856.1"/>
    <property type="molecule type" value="Genomic_DNA"/>
</dbReference>
<evidence type="ECO:0000256" key="2">
    <source>
        <dbReference type="ARBA" id="ARBA00012957"/>
    </source>
</evidence>
<name>A0A7D5Q9Q4_9EURY</name>
<dbReference type="AlphaFoldDB" id="A0A7D5Q9Q4"/>
<reference evidence="8 9" key="1">
    <citation type="submission" date="2020-06" db="EMBL/GenBank/DDBJ databases">
        <title>NJ-3-1, isolated from saline soil.</title>
        <authorList>
            <person name="Cui H.L."/>
            <person name="Shi X."/>
        </authorList>
    </citation>
    <scope>NUCLEOTIDE SEQUENCE [LARGE SCALE GENOMIC DNA]</scope>
    <source>
        <strain evidence="8 9">NJ-3-1</strain>
    </source>
</reference>
<evidence type="ECO:0000256" key="5">
    <source>
        <dbReference type="ARBA" id="ARBA00022840"/>
    </source>
</evidence>
<dbReference type="PANTHER" id="PTHR43334">
    <property type="entry name" value="ACETATE--COA LIGASE [ADP-FORMING]"/>
    <property type="match status" value="1"/>
</dbReference>
<dbReference type="Proteomes" id="UP000509626">
    <property type="component" value="Chromosome"/>
</dbReference>
<dbReference type="KEGG" id="halu:HUG12_09000"/>
<dbReference type="InterPro" id="IPR003781">
    <property type="entry name" value="CoA-bd"/>
</dbReference>
<dbReference type="Pfam" id="PF13607">
    <property type="entry name" value="Succ_CoA_lig"/>
    <property type="match status" value="1"/>
</dbReference>
<dbReference type="FunFam" id="3.30.1490.20:FF:000020">
    <property type="entry name" value="Protein lysine acetyltransferase"/>
    <property type="match status" value="1"/>
</dbReference>
<dbReference type="GeneID" id="56037593"/>
<dbReference type="PROSITE" id="PS50975">
    <property type="entry name" value="ATP_GRASP"/>
    <property type="match status" value="1"/>
</dbReference>
<comment type="catalytic activity">
    <reaction evidence="1">
        <text>acetate + ATP + CoA = acetyl-CoA + ADP + phosphate</text>
        <dbReference type="Rhea" id="RHEA:15081"/>
        <dbReference type="ChEBI" id="CHEBI:30089"/>
        <dbReference type="ChEBI" id="CHEBI:30616"/>
        <dbReference type="ChEBI" id="CHEBI:43474"/>
        <dbReference type="ChEBI" id="CHEBI:57287"/>
        <dbReference type="ChEBI" id="CHEBI:57288"/>
        <dbReference type="ChEBI" id="CHEBI:456216"/>
        <dbReference type="EC" id="6.2.1.13"/>
    </reaction>
</comment>
<proteinExistence type="predicted"/>
<dbReference type="InterPro" id="IPR043938">
    <property type="entry name" value="Ligase_CoA_dom"/>
</dbReference>
<dbReference type="InterPro" id="IPR036291">
    <property type="entry name" value="NAD(P)-bd_dom_sf"/>
</dbReference>
<dbReference type="SUPFAM" id="SSF51735">
    <property type="entry name" value="NAD(P)-binding Rossmann-fold domains"/>
    <property type="match status" value="1"/>
</dbReference>
<dbReference type="GO" id="GO:0046872">
    <property type="term" value="F:metal ion binding"/>
    <property type="evidence" value="ECO:0007669"/>
    <property type="project" value="InterPro"/>
</dbReference>
<evidence type="ECO:0000256" key="4">
    <source>
        <dbReference type="ARBA" id="ARBA00022741"/>
    </source>
</evidence>
<keyword evidence="3 8" id="KW-0436">Ligase</keyword>
<dbReference type="InterPro" id="IPR032875">
    <property type="entry name" value="Succ_CoA_lig_flav_dom"/>
</dbReference>
<dbReference type="Pfam" id="PF13380">
    <property type="entry name" value="CoA_binding_2"/>
    <property type="match status" value="1"/>
</dbReference>
<dbReference type="InterPro" id="IPR013815">
    <property type="entry name" value="ATP_grasp_subdomain_1"/>
</dbReference>
<evidence type="ECO:0000259" key="7">
    <source>
        <dbReference type="PROSITE" id="PS50975"/>
    </source>
</evidence>
<evidence type="ECO:0000256" key="1">
    <source>
        <dbReference type="ARBA" id="ARBA00001619"/>
    </source>
</evidence>
<dbReference type="SUPFAM" id="SSF56059">
    <property type="entry name" value="Glutathione synthetase ATP-binding domain-like"/>
    <property type="match status" value="1"/>
</dbReference>
<dbReference type="InterPro" id="IPR011761">
    <property type="entry name" value="ATP-grasp"/>
</dbReference>
<dbReference type="RefSeq" id="WP_179268441.1">
    <property type="nucleotide sequence ID" value="NZ_CP058579.1"/>
</dbReference>
<evidence type="ECO:0000256" key="6">
    <source>
        <dbReference type="PROSITE-ProRule" id="PRU00409"/>
    </source>
</evidence>
<dbReference type="GO" id="GO:0043758">
    <property type="term" value="F:acetate-CoA ligase (ADP-forming) activity"/>
    <property type="evidence" value="ECO:0007669"/>
    <property type="project" value="UniProtKB-EC"/>
</dbReference>
<dbReference type="EC" id="6.2.1.13" evidence="2"/>
<dbReference type="Gene3D" id="3.30.470.20">
    <property type="entry name" value="ATP-grasp fold, B domain"/>
    <property type="match status" value="1"/>
</dbReference>
<keyword evidence="4 6" id="KW-0547">Nucleotide-binding</keyword>
<evidence type="ECO:0000313" key="8">
    <source>
        <dbReference type="EMBL" id="QLG61856.1"/>
    </source>
</evidence>
<dbReference type="InterPro" id="IPR016102">
    <property type="entry name" value="Succinyl-CoA_synth-like"/>
</dbReference>
<dbReference type="Gene3D" id="3.40.50.720">
    <property type="entry name" value="NAD(P)-binding Rossmann-like Domain"/>
    <property type="match status" value="1"/>
</dbReference>
<dbReference type="OrthoDB" id="18103at2157"/>
<keyword evidence="5 6" id="KW-0067">ATP-binding</keyword>
<dbReference type="SUPFAM" id="SSF52210">
    <property type="entry name" value="Succinyl-CoA synthetase domains"/>
    <property type="match status" value="2"/>
</dbReference>
<dbReference type="Pfam" id="PF13549">
    <property type="entry name" value="ATP-grasp_5"/>
    <property type="match status" value="1"/>
</dbReference>
<dbReference type="GO" id="GO:0005524">
    <property type="term" value="F:ATP binding"/>
    <property type="evidence" value="ECO:0007669"/>
    <property type="project" value="UniProtKB-UniRule"/>
</dbReference>
<evidence type="ECO:0000313" key="9">
    <source>
        <dbReference type="Proteomes" id="UP000509626"/>
    </source>
</evidence>
<organism evidence="8 9">
    <name type="scientific">Halorarum salinum</name>
    <dbReference type="NCBI Taxonomy" id="2743089"/>
    <lineage>
        <taxon>Archaea</taxon>
        <taxon>Methanobacteriati</taxon>
        <taxon>Methanobacteriota</taxon>
        <taxon>Stenosarchaea group</taxon>
        <taxon>Halobacteria</taxon>
        <taxon>Halobacteriales</taxon>
        <taxon>Haloferacaceae</taxon>
        <taxon>Halorarum</taxon>
    </lineage>
</organism>
<dbReference type="Pfam" id="PF19045">
    <property type="entry name" value="Ligase_CoA_2"/>
    <property type="match status" value="1"/>
</dbReference>
<dbReference type="PANTHER" id="PTHR43334:SF1">
    <property type="entry name" value="3-HYDROXYPROPIONATE--COA LIGASE [ADP-FORMING]"/>
    <property type="match status" value="1"/>
</dbReference>
<keyword evidence="9" id="KW-1185">Reference proteome</keyword>
<dbReference type="SMART" id="SM00881">
    <property type="entry name" value="CoA_binding"/>
    <property type="match status" value="1"/>
</dbReference>